<organism evidence="1 2">
    <name type="scientific">Thermohalobaculum xanthum</name>
    <dbReference type="NCBI Taxonomy" id="2753746"/>
    <lineage>
        <taxon>Bacteria</taxon>
        <taxon>Pseudomonadati</taxon>
        <taxon>Pseudomonadota</taxon>
        <taxon>Alphaproteobacteria</taxon>
        <taxon>Rhodobacterales</taxon>
        <taxon>Paracoccaceae</taxon>
        <taxon>Thermohalobaculum</taxon>
    </lineage>
</organism>
<evidence type="ECO:0000313" key="1">
    <source>
        <dbReference type="EMBL" id="MBK0399817.1"/>
    </source>
</evidence>
<sequence>MTSNDDFGGRVMEPAGEGDVADALALLVRAFMRAIASGQVGHRVRAARAFIDLLRCLNDADDFRLKPVIDEAMDALSVEVPWEHHDAKQLSVARPAVRYIVEMSCTDAAARGRASQCWQKVEENFIAMLDERYGRPLWR</sequence>
<dbReference type="AlphaFoldDB" id="A0A8J7M8E3"/>
<reference evidence="1" key="1">
    <citation type="submission" date="2020-12" db="EMBL/GenBank/DDBJ databases">
        <title>Bacterial taxonomy.</title>
        <authorList>
            <person name="Pan X."/>
        </authorList>
    </citation>
    <scope>NUCLEOTIDE SEQUENCE</scope>
    <source>
        <strain evidence="1">M0105</strain>
    </source>
</reference>
<dbReference type="Proteomes" id="UP000655420">
    <property type="component" value="Unassembled WGS sequence"/>
</dbReference>
<evidence type="ECO:0000313" key="2">
    <source>
        <dbReference type="Proteomes" id="UP000655420"/>
    </source>
</evidence>
<comment type="caution">
    <text evidence="1">The sequence shown here is derived from an EMBL/GenBank/DDBJ whole genome shotgun (WGS) entry which is preliminary data.</text>
</comment>
<protein>
    <submittedName>
        <fullName evidence="1">Uncharacterized protein</fullName>
    </submittedName>
</protein>
<dbReference type="RefSeq" id="WP_200610005.1">
    <property type="nucleotide sequence ID" value="NZ_JAEHHL010000006.1"/>
</dbReference>
<accession>A0A8J7M8E3</accession>
<dbReference type="EMBL" id="JAEHHL010000006">
    <property type="protein sequence ID" value="MBK0399817.1"/>
    <property type="molecule type" value="Genomic_DNA"/>
</dbReference>
<gene>
    <name evidence="1" type="ORF">H0I76_11500</name>
</gene>
<proteinExistence type="predicted"/>
<name>A0A8J7M8E3_9RHOB</name>
<keyword evidence="2" id="KW-1185">Reference proteome</keyword>